<proteinExistence type="inferred from homology"/>
<organism evidence="9 10">
    <name type="scientific">Aromatoleum toluolicum</name>
    <dbReference type="NCBI Taxonomy" id="90060"/>
    <lineage>
        <taxon>Bacteria</taxon>
        <taxon>Pseudomonadati</taxon>
        <taxon>Pseudomonadota</taxon>
        <taxon>Betaproteobacteria</taxon>
        <taxon>Rhodocyclales</taxon>
        <taxon>Rhodocyclaceae</taxon>
        <taxon>Aromatoleum</taxon>
    </lineage>
</organism>
<comment type="caution">
    <text evidence="9">The sequence shown here is derived from an EMBL/GenBank/DDBJ whole genome shotgun (WGS) entry which is preliminary data.</text>
</comment>
<dbReference type="RefSeq" id="WP_169138588.1">
    <property type="nucleotide sequence ID" value="NZ_WTVS01000009.1"/>
</dbReference>
<evidence type="ECO:0000256" key="1">
    <source>
        <dbReference type="ARBA" id="ARBA00005044"/>
    </source>
</evidence>
<accession>A0ABX1NCL2</accession>
<evidence type="ECO:0000313" key="10">
    <source>
        <dbReference type="Proteomes" id="UP000634522"/>
    </source>
</evidence>
<name>A0ABX1NCL2_9RHOO</name>
<dbReference type="PROSITE" id="PS00787">
    <property type="entry name" value="CHORISMATE_SYNTHASE_1"/>
    <property type="match status" value="1"/>
</dbReference>
<evidence type="ECO:0000313" key="9">
    <source>
        <dbReference type="EMBL" id="NMF96955.1"/>
    </source>
</evidence>
<sequence length="323" mass="34824">MAGNSFGKLFRVTSFGESHGPAIGCIVDGCPPGLPIDAAGIQRALDRRRPRVVAALGQRREPDQVEILSGVFEGRTTGHPIALLIRNRDVRWIDYSRLDQLFRPGHAEYTYWHKYGINDHRGGGRASARETAVRVAAGAIASAWLGPRYGVEVRGWLSRIGSLELPFRDASDLAASPRFVADARLEPLVEALLADYRESGDSVGAEVALTLALPEALADRAPAWRGLLGKALMSVNAVKAVEFDEAEDALQIRVAVKPTPSVHLPRRTIDKAGRPAVLLTRGKRDPCVGIRAVPILEAMVWLGLADVMLRERAVQAGALTGGG</sequence>
<comment type="pathway">
    <text evidence="1 8">Metabolic intermediate biosynthesis; chorismate biosynthesis; chorismate from D-erythrose 4-phosphate and phosphoenolpyruvate: step 7/7.</text>
</comment>
<evidence type="ECO:0000256" key="7">
    <source>
        <dbReference type="NCBIfam" id="TIGR00033"/>
    </source>
</evidence>
<dbReference type="InterPro" id="IPR020541">
    <property type="entry name" value="Chorismate_synthase_CS"/>
</dbReference>
<dbReference type="PIRSF" id="PIRSF001456">
    <property type="entry name" value="Chorismate_synth"/>
    <property type="match status" value="1"/>
</dbReference>
<evidence type="ECO:0000256" key="8">
    <source>
        <dbReference type="RuleBase" id="RU000605"/>
    </source>
</evidence>
<comment type="cofactor">
    <cofactor evidence="8">
        <name>FMNH2</name>
        <dbReference type="ChEBI" id="CHEBI:57618"/>
    </cofactor>
    <text evidence="8">Reduced FMN (FMNH(2)).</text>
</comment>
<evidence type="ECO:0000256" key="2">
    <source>
        <dbReference type="ARBA" id="ARBA00008014"/>
    </source>
</evidence>
<evidence type="ECO:0000256" key="5">
    <source>
        <dbReference type="ARBA" id="ARBA00023141"/>
    </source>
</evidence>
<dbReference type="GO" id="GO:0004107">
    <property type="term" value="F:chorismate synthase activity"/>
    <property type="evidence" value="ECO:0007669"/>
    <property type="project" value="UniProtKB-EC"/>
</dbReference>
<dbReference type="Proteomes" id="UP000634522">
    <property type="component" value="Unassembled WGS sequence"/>
</dbReference>
<keyword evidence="4 8" id="KW-0028">Amino-acid biosynthesis</keyword>
<comment type="similarity">
    <text evidence="2 8">Belongs to the chorismate synthase family.</text>
</comment>
<dbReference type="CDD" id="cd07304">
    <property type="entry name" value="Chorismate_synthase"/>
    <property type="match status" value="1"/>
</dbReference>
<dbReference type="PANTHER" id="PTHR21085:SF0">
    <property type="entry name" value="CHORISMATE SYNTHASE"/>
    <property type="match status" value="1"/>
</dbReference>
<dbReference type="Pfam" id="PF01264">
    <property type="entry name" value="Chorismate_synt"/>
    <property type="match status" value="2"/>
</dbReference>
<evidence type="ECO:0000256" key="4">
    <source>
        <dbReference type="ARBA" id="ARBA00022605"/>
    </source>
</evidence>
<dbReference type="InterPro" id="IPR035904">
    <property type="entry name" value="Chorismate_synth_AroC_sf"/>
</dbReference>
<keyword evidence="5 8" id="KW-0057">Aromatic amino acid biosynthesis</keyword>
<dbReference type="Gene3D" id="3.60.150.10">
    <property type="entry name" value="Chorismate synthase AroC"/>
    <property type="match status" value="2"/>
</dbReference>
<protein>
    <recommendedName>
        <fullName evidence="3 7">Chorismate synthase</fullName>
        <ecNumber evidence="3 7">4.2.3.5</ecNumber>
    </recommendedName>
</protein>
<dbReference type="NCBIfam" id="TIGR00033">
    <property type="entry name" value="aroC"/>
    <property type="match status" value="1"/>
</dbReference>
<dbReference type="PROSITE" id="PS00788">
    <property type="entry name" value="CHORISMATE_SYNTHASE_2"/>
    <property type="match status" value="1"/>
</dbReference>
<comment type="catalytic activity">
    <reaction evidence="8">
        <text>5-O-(1-carboxyvinyl)-3-phosphoshikimate = chorismate + phosphate</text>
        <dbReference type="Rhea" id="RHEA:21020"/>
        <dbReference type="ChEBI" id="CHEBI:29748"/>
        <dbReference type="ChEBI" id="CHEBI:43474"/>
        <dbReference type="ChEBI" id="CHEBI:57701"/>
        <dbReference type="EC" id="4.2.3.5"/>
    </reaction>
</comment>
<dbReference type="EC" id="4.2.3.5" evidence="3 7"/>
<gene>
    <name evidence="9" type="primary">aroC</name>
    <name evidence="9" type="ORF">GPA27_06100</name>
</gene>
<keyword evidence="6 8" id="KW-0456">Lyase</keyword>
<dbReference type="EMBL" id="WTVS01000009">
    <property type="protein sequence ID" value="NMF96955.1"/>
    <property type="molecule type" value="Genomic_DNA"/>
</dbReference>
<dbReference type="InterPro" id="IPR000453">
    <property type="entry name" value="Chorismate_synth"/>
</dbReference>
<evidence type="ECO:0000256" key="6">
    <source>
        <dbReference type="ARBA" id="ARBA00023239"/>
    </source>
</evidence>
<evidence type="ECO:0000256" key="3">
    <source>
        <dbReference type="ARBA" id="ARBA00013036"/>
    </source>
</evidence>
<reference evidence="9 10" key="1">
    <citation type="submission" date="2019-12" db="EMBL/GenBank/DDBJ databases">
        <title>Comparative genomics gives insights into the taxonomy of the Azoarcus-Aromatoleum group and reveals separate origins of nif in the plant-associated Azoarcus and non-plant-associated Aromatoleum sub-groups.</title>
        <authorList>
            <person name="Lafos M."/>
            <person name="Maluk M."/>
            <person name="Batista M."/>
            <person name="Junghare M."/>
            <person name="Carmona M."/>
            <person name="Faoro H."/>
            <person name="Cruz L.M."/>
            <person name="Battistoni F."/>
            <person name="De Souza E."/>
            <person name="Pedrosa F."/>
            <person name="Chen W.-M."/>
            <person name="Poole P.S."/>
            <person name="Dixon R.A."/>
            <person name="James E.K."/>
        </authorList>
    </citation>
    <scope>NUCLEOTIDE SEQUENCE [LARGE SCALE GENOMIC DNA]</scope>
    <source>
        <strain evidence="9 10">T</strain>
    </source>
</reference>
<dbReference type="PANTHER" id="PTHR21085">
    <property type="entry name" value="CHORISMATE SYNTHASE"/>
    <property type="match status" value="1"/>
</dbReference>
<keyword evidence="10" id="KW-1185">Reference proteome</keyword>
<dbReference type="SUPFAM" id="SSF103263">
    <property type="entry name" value="Chorismate synthase, AroC"/>
    <property type="match status" value="1"/>
</dbReference>